<evidence type="ECO:0000313" key="2">
    <source>
        <dbReference type="EMBL" id="CAH0099882.1"/>
    </source>
</evidence>
<keyword evidence="1" id="KW-0507">mRNA processing</keyword>
<reference evidence="2" key="1">
    <citation type="submission" date="2021-11" db="EMBL/GenBank/DDBJ databases">
        <authorList>
            <person name="Schell T."/>
        </authorList>
    </citation>
    <scope>NUCLEOTIDE SEQUENCE</scope>
    <source>
        <strain evidence="2">M5</strain>
    </source>
</reference>
<comment type="similarity">
    <text evidence="1">Belongs to the metallo-beta-lactamase superfamily. RNA-metabolizing metallo-beta-lactamase-like family. CPSF2/YSH1 subfamily.</text>
</comment>
<dbReference type="PANTHER" id="PTHR45922:SF1">
    <property type="entry name" value="CLEAVAGE AND POLYADENYLATION SPECIFICITY FACTOR SUBUNIT 2"/>
    <property type="match status" value="1"/>
</dbReference>
<keyword evidence="1" id="KW-0539">Nucleus</keyword>
<evidence type="ECO:0000313" key="3">
    <source>
        <dbReference type="Proteomes" id="UP000789390"/>
    </source>
</evidence>
<proteinExistence type="inferred from homology"/>
<dbReference type="GO" id="GO:0006398">
    <property type="term" value="P:mRNA 3'-end processing by stem-loop binding and cleavage"/>
    <property type="evidence" value="ECO:0007669"/>
    <property type="project" value="InterPro"/>
</dbReference>
<dbReference type="InterPro" id="IPR027075">
    <property type="entry name" value="CPSF2"/>
</dbReference>
<dbReference type="AlphaFoldDB" id="A0A8J2RHS3"/>
<protein>
    <recommendedName>
        <fullName evidence="1">Cleavage and polyadenylation specificity factor subunit 2</fullName>
    </recommendedName>
    <alternativeName>
        <fullName evidence="1">Cleavage and polyadenylation specificity factor 100 kDa subunit</fullName>
    </alternativeName>
</protein>
<dbReference type="SUPFAM" id="SSF56281">
    <property type="entry name" value="Metallo-hydrolase/oxidoreductase"/>
    <property type="match status" value="1"/>
</dbReference>
<dbReference type="OrthoDB" id="10065629at2759"/>
<comment type="caution">
    <text evidence="2">The sequence shown here is derived from an EMBL/GenBank/DDBJ whole genome shotgun (WGS) entry which is preliminary data.</text>
</comment>
<dbReference type="GO" id="GO:0005847">
    <property type="term" value="C:mRNA cleavage and polyadenylation specificity factor complex"/>
    <property type="evidence" value="ECO:0007669"/>
    <property type="project" value="InterPro"/>
</dbReference>
<name>A0A8J2RHS3_9CRUS</name>
<gene>
    <name evidence="2" type="ORF">DGAL_LOCUS2040</name>
</gene>
<accession>A0A8J2RHS3</accession>
<dbReference type="Proteomes" id="UP000789390">
    <property type="component" value="Unassembled WGS sequence"/>
</dbReference>
<organism evidence="2 3">
    <name type="scientific">Daphnia galeata</name>
    <dbReference type="NCBI Taxonomy" id="27404"/>
    <lineage>
        <taxon>Eukaryota</taxon>
        <taxon>Metazoa</taxon>
        <taxon>Ecdysozoa</taxon>
        <taxon>Arthropoda</taxon>
        <taxon>Crustacea</taxon>
        <taxon>Branchiopoda</taxon>
        <taxon>Diplostraca</taxon>
        <taxon>Cladocera</taxon>
        <taxon>Anomopoda</taxon>
        <taxon>Daphniidae</taxon>
        <taxon>Daphnia</taxon>
    </lineage>
</organism>
<dbReference type="EMBL" id="CAKKLH010000026">
    <property type="protein sequence ID" value="CAH0099882.1"/>
    <property type="molecule type" value="Genomic_DNA"/>
</dbReference>
<dbReference type="PANTHER" id="PTHR45922">
    <property type="entry name" value="CLEAVAGE AND POLYADENYLATION SPECIFICITY FACTOR SUBUNIT 2"/>
    <property type="match status" value="1"/>
</dbReference>
<dbReference type="InterPro" id="IPR036866">
    <property type="entry name" value="RibonucZ/Hydroxyglut_hydro"/>
</dbReference>
<keyword evidence="3" id="KW-1185">Reference proteome</keyword>
<keyword evidence="1" id="KW-0694">RNA-binding</keyword>
<comment type="subcellular location">
    <subcellularLocation>
        <location evidence="1">Nucleus</location>
    </subcellularLocation>
</comment>
<dbReference type="GO" id="GO:0003723">
    <property type="term" value="F:RNA binding"/>
    <property type="evidence" value="ECO:0007669"/>
    <property type="project" value="UniProtKB-KW"/>
</dbReference>
<sequence>MNWKKDVLVSDPKDVVCTRAKNNPFGFKYVFTAVSYSARIAPNLTQKFFSLAAQIWNVNSPGICLLYVNQDKGRLGQRLHDQRNLKSVTLELKQRVKLEGAELGEYCRREREKNILSGVNQIKDQTVVESGESEDEVKKARHDIVSRTDDKTSGVVQHFFKSFKKHPTVFPHFEDKIKFYEYGEIIHPDTCVIAESEDHEIADYSMEKPKWEVEPEAECPTKCISTTTTLAINASIMHLDFEGLSDGESIIKILESLKPK</sequence>
<evidence type="ECO:0000256" key="1">
    <source>
        <dbReference type="RuleBase" id="RU365006"/>
    </source>
</evidence>